<keyword evidence="5" id="KW-1185">Reference proteome</keyword>
<dbReference type="Pfam" id="PF07786">
    <property type="entry name" value="HGSNAT_cat"/>
    <property type="match status" value="1"/>
</dbReference>
<dbReference type="InterPro" id="IPR012429">
    <property type="entry name" value="HGSNAT_cat"/>
</dbReference>
<protein>
    <submittedName>
        <fullName evidence="4">DUF418 domain-containing protein</fullName>
    </submittedName>
</protein>
<dbReference type="Pfam" id="PF04235">
    <property type="entry name" value="DUF418"/>
    <property type="match status" value="1"/>
</dbReference>
<accession>A0A3P1CJQ8</accession>
<feature type="transmembrane region" description="Helical" evidence="1">
    <location>
        <begin position="47"/>
        <end position="71"/>
    </location>
</feature>
<keyword evidence="1" id="KW-1133">Transmembrane helix</keyword>
<feature type="domain" description="DUF418" evidence="2">
    <location>
        <begin position="293"/>
        <end position="456"/>
    </location>
</feature>
<dbReference type="InterPro" id="IPR007349">
    <property type="entry name" value="DUF418"/>
</dbReference>
<feature type="transmembrane region" description="Helical" evidence="1">
    <location>
        <begin position="388"/>
        <end position="406"/>
    </location>
</feature>
<dbReference type="AlphaFoldDB" id="A0A3P1CJQ8"/>
<feature type="transmembrane region" description="Helical" evidence="1">
    <location>
        <begin position="170"/>
        <end position="188"/>
    </location>
</feature>
<evidence type="ECO:0000256" key="1">
    <source>
        <dbReference type="SAM" id="Phobius"/>
    </source>
</evidence>
<organism evidence="4 5">
    <name type="scientific">Larkinella knui</name>
    <dbReference type="NCBI Taxonomy" id="2025310"/>
    <lineage>
        <taxon>Bacteria</taxon>
        <taxon>Pseudomonadati</taxon>
        <taxon>Bacteroidota</taxon>
        <taxon>Cytophagia</taxon>
        <taxon>Cytophagales</taxon>
        <taxon>Spirosomataceae</taxon>
        <taxon>Larkinella</taxon>
    </lineage>
</organism>
<feature type="transmembrane region" description="Helical" evidence="1">
    <location>
        <begin position="133"/>
        <end position="158"/>
    </location>
</feature>
<proteinExistence type="predicted"/>
<evidence type="ECO:0000259" key="3">
    <source>
        <dbReference type="Pfam" id="PF07786"/>
    </source>
</evidence>
<dbReference type="Proteomes" id="UP000274271">
    <property type="component" value="Unassembled WGS sequence"/>
</dbReference>
<dbReference type="EMBL" id="RQJP01000003">
    <property type="protein sequence ID" value="RRB13582.1"/>
    <property type="molecule type" value="Genomic_DNA"/>
</dbReference>
<keyword evidence="1" id="KW-0472">Membrane</keyword>
<keyword evidence="1" id="KW-0812">Transmembrane</keyword>
<comment type="caution">
    <text evidence="4">The sequence shown here is derived from an EMBL/GenBank/DDBJ whole genome shotgun (WGS) entry which is preliminary data.</text>
</comment>
<feature type="domain" description="Heparan-alpha-glucosaminide N-acetyltransferase catalytic" evidence="3">
    <location>
        <begin position="41"/>
        <end position="188"/>
    </location>
</feature>
<feature type="transmembrane region" description="Helical" evidence="1">
    <location>
        <begin position="418"/>
        <end position="440"/>
    </location>
</feature>
<evidence type="ECO:0000313" key="4">
    <source>
        <dbReference type="EMBL" id="RRB13582.1"/>
    </source>
</evidence>
<feature type="transmembrane region" description="Helical" evidence="1">
    <location>
        <begin position="304"/>
        <end position="323"/>
    </location>
</feature>
<dbReference type="PANTHER" id="PTHR30590">
    <property type="entry name" value="INNER MEMBRANE PROTEIN"/>
    <property type="match status" value="1"/>
</dbReference>
<name>A0A3P1CJQ8_9BACT</name>
<feature type="transmembrane region" description="Helical" evidence="1">
    <location>
        <begin position="83"/>
        <end position="113"/>
    </location>
</feature>
<evidence type="ECO:0000313" key="5">
    <source>
        <dbReference type="Proteomes" id="UP000274271"/>
    </source>
</evidence>
<dbReference type="RefSeq" id="WP_124907480.1">
    <property type="nucleotide sequence ID" value="NZ_RQJP01000003.1"/>
</dbReference>
<dbReference type="InterPro" id="IPR052529">
    <property type="entry name" value="Bact_Transport_Assoc"/>
</dbReference>
<gene>
    <name evidence="4" type="ORF">EHT87_15075</name>
</gene>
<dbReference type="OrthoDB" id="9807744at2"/>
<evidence type="ECO:0000259" key="2">
    <source>
        <dbReference type="Pfam" id="PF04235"/>
    </source>
</evidence>
<sequence length="474" mass="54004">METTSSSFLPSDAATILPADLPGSAYGADRDPPRPVAKSDRIQAIDLIRGLALLGILMMNIKNFGFVWSGFMTIVKNPASTDFYTLAVVDTAFAGTMRALFSMLFGAGMILFLTNKPETESGPTVADYYYRRLLWLVLFGVFNAYILLWPGDILYFYGLCGMLLYPFRRLKPGWLVVMALVCIGANYLRNDLWYSNMRENRAGYLEAVKLEKAHKKPTAKQLAAKTAWEKFQKNFKPDPKREAKLIKERRSDYGTVFTSLIPNNSGSESWGVYFGSWDMLSMMFLGMALLGWGFFSNKLPTSTYATTLLIGYGLGFPLSWFFFQSSFVDWLQDAGKVIDTYRVDPFQLYDVRRALLALGHASLLLLIYRSGVVPWLMKSLTAVGQMAFTNYLMQSIICTLFFHGYGLGYYGKLAYHELYYVVAGIWVFQLIVSPIWLNFFRFGPFEWLWRSLTYWKPQPMRIRKNTEPETVAGS</sequence>
<feature type="transmembrane region" description="Helical" evidence="1">
    <location>
        <begin position="270"/>
        <end position="292"/>
    </location>
</feature>
<reference evidence="4 5" key="1">
    <citation type="submission" date="2018-11" db="EMBL/GenBank/DDBJ databases">
        <authorList>
            <person name="Zhou Z."/>
            <person name="Wang G."/>
        </authorList>
    </citation>
    <scope>NUCLEOTIDE SEQUENCE [LARGE SCALE GENOMIC DNA]</scope>
    <source>
        <strain evidence="4 5">KCTC42998</strain>
    </source>
</reference>
<dbReference type="PANTHER" id="PTHR30590:SF2">
    <property type="entry name" value="INNER MEMBRANE PROTEIN"/>
    <property type="match status" value="1"/>
</dbReference>
<feature type="transmembrane region" description="Helical" evidence="1">
    <location>
        <begin position="354"/>
        <end position="376"/>
    </location>
</feature>